<dbReference type="PANTHER" id="PTHR43630">
    <property type="entry name" value="POLY-BETA-1,6-N-ACETYL-D-GLUCOSAMINE SYNTHASE"/>
    <property type="match status" value="1"/>
</dbReference>
<dbReference type="Gene3D" id="3.90.550.10">
    <property type="entry name" value="Spore Coat Polysaccharide Biosynthesis Protein SpsA, Chain A"/>
    <property type="match status" value="1"/>
</dbReference>
<dbReference type="SUPFAM" id="SSF53448">
    <property type="entry name" value="Nucleotide-diphospho-sugar transferases"/>
    <property type="match status" value="1"/>
</dbReference>
<dbReference type="SUPFAM" id="SSF48452">
    <property type="entry name" value="TPR-like"/>
    <property type="match status" value="1"/>
</dbReference>
<protein>
    <recommendedName>
        <fullName evidence="1">Glycosyltransferase 2-like domain-containing protein</fullName>
    </recommendedName>
</protein>
<dbReference type="Pfam" id="PF13181">
    <property type="entry name" value="TPR_8"/>
    <property type="match status" value="2"/>
</dbReference>
<reference evidence="2" key="1">
    <citation type="journal article" date="2020" name="Nature">
        <title>Giant virus diversity and host interactions through global metagenomics.</title>
        <authorList>
            <person name="Schulz F."/>
            <person name="Roux S."/>
            <person name="Paez-Espino D."/>
            <person name="Jungbluth S."/>
            <person name="Walsh D.A."/>
            <person name="Denef V.J."/>
            <person name="McMahon K.D."/>
            <person name="Konstantinidis K.T."/>
            <person name="Eloe-Fadrosh E.A."/>
            <person name="Kyrpides N.C."/>
            <person name="Woyke T."/>
        </authorList>
    </citation>
    <scope>NUCLEOTIDE SEQUENCE</scope>
    <source>
        <strain evidence="2">GVMAG-M-3300023184-168</strain>
    </source>
</reference>
<organism evidence="2">
    <name type="scientific">viral metagenome</name>
    <dbReference type="NCBI Taxonomy" id="1070528"/>
    <lineage>
        <taxon>unclassified sequences</taxon>
        <taxon>metagenomes</taxon>
        <taxon>organismal metagenomes</taxon>
    </lineage>
</organism>
<evidence type="ECO:0000313" key="2">
    <source>
        <dbReference type="EMBL" id="QHT83679.1"/>
    </source>
</evidence>
<dbReference type="PANTHER" id="PTHR43630:SF2">
    <property type="entry name" value="GLYCOSYLTRANSFERASE"/>
    <property type="match status" value="1"/>
</dbReference>
<dbReference type="InterPro" id="IPR001173">
    <property type="entry name" value="Glyco_trans_2-like"/>
</dbReference>
<dbReference type="AlphaFoldDB" id="A0A6C0HT35"/>
<evidence type="ECO:0000259" key="1">
    <source>
        <dbReference type="Pfam" id="PF00535"/>
    </source>
</evidence>
<accession>A0A6C0HT35</accession>
<sequence>MEIEENIPKICLNMIVKNESKVILRLLNSVLPIIDSYCICDTGSTDNTIEIIETFFKENNIEGRIVNEPFQDFGYNRTIALNSCIGIPNADYLLLLDADMILRINPKLCKKNFRKSLTKDAYYLFQGSDNFFYKNVRILRNDPEYSYWGVTHEYVKTTPNSTFQEIEKDILFINDIGDGGSKQDKFERDIRLLLKGLEENPDNDRYTFYLANSYMNTNQYEKAIEYYKKRIEIGGWNQEIWYSYYSIGKCYKSMNDMENAIYYWMEGYQYLPTRIETLYQIINYYRIAGKNILAHSFYEMADYERNKDKSIDHLFLEKDIYEYKLDYEFTILAYYRNTQNIDVTKPCMKVLAHPLSEEHINKNILSNYKFYTKSLKNMETPMIENNLRMLKSIGVNKPQIDKNLYVSSTPSLCIDTSNKNRLIVNVRYVSYRIDEKGGYSYDKNICTKNVVTTIDMTYSRGWTKGLEFELNYNKVYDDLYVGLEDVRIFSNNETIFFNANRGLGYNKMSIETGKIMLGSASASSHLIYTDDQKDIEKNWVLFKNGKRELKMIYGWHPLKIGDIEDDPEKKIDDKNQILKKFVITNKEETPNFFRWVRGSTNGITIDDEVWFICHLVSYEDRRYYYHLFVILDVNTMKLKRYSEMFNFEGEKVEYTLGFAYMEKEKQFLIGYSVMDRESKYMTVSRENVNSLFIRGTNGSP</sequence>
<dbReference type="InterPro" id="IPR029044">
    <property type="entry name" value="Nucleotide-diphossugar_trans"/>
</dbReference>
<proteinExistence type="predicted"/>
<feature type="domain" description="Glycosyltransferase 2-like" evidence="1">
    <location>
        <begin position="14"/>
        <end position="103"/>
    </location>
</feature>
<dbReference type="InterPro" id="IPR011990">
    <property type="entry name" value="TPR-like_helical_dom_sf"/>
</dbReference>
<dbReference type="InterPro" id="IPR019734">
    <property type="entry name" value="TPR_rpt"/>
</dbReference>
<dbReference type="SMART" id="SM00028">
    <property type="entry name" value="TPR"/>
    <property type="match status" value="2"/>
</dbReference>
<dbReference type="PROSITE" id="PS50005">
    <property type="entry name" value="TPR"/>
    <property type="match status" value="2"/>
</dbReference>
<name>A0A6C0HT35_9ZZZZ</name>
<dbReference type="Pfam" id="PF00535">
    <property type="entry name" value="Glycos_transf_2"/>
    <property type="match status" value="1"/>
</dbReference>
<dbReference type="Gene3D" id="1.25.40.10">
    <property type="entry name" value="Tetratricopeptide repeat domain"/>
    <property type="match status" value="1"/>
</dbReference>
<dbReference type="EMBL" id="MN740010">
    <property type="protein sequence ID" value="QHT83679.1"/>
    <property type="molecule type" value="Genomic_DNA"/>
</dbReference>